<dbReference type="PANTHER" id="PTHR30146">
    <property type="entry name" value="LACI-RELATED TRANSCRIPTIONAL REPRESSOR"/>
    <property type="match status" value="1"/>
</dbReference>
<dbReference type="InterPro" id="IPR028082">
    <property type="entry name" value="Peripla_BP_I"/>
</dbReference>
<dbReference type="Gene3D" id="1.10.260.40">
    <property type="entry name" value="lambda repressor-like DNA-binding domains"/>
    <property type="match status" value="1"/>
</dbReference>
<dbReference type="InterPro" id="IPR000843">
    <property type="entry name" value="HTH_LacI"/>
</dbReference>
<evidence type="ECO:0000256" key="1">
    <source>
        <dbReference type="ARBA" id="ARBA00023015"/>
    </source>
</evidence>
<comment type="caution">
    <text evidence="6">The sequence shown here is derived from an EMBL/GenBank/DDBJ whole genome shotgun (WGS) entry which is preliminary data.</text>
</comment>
<evidence type="ECO:0000259" key="5">
    <source>
        <dbReference type="PROSITE" id="PS50932"/>
    </source>
</evidence>
<dbReference type="SUPFAM" id="SSF47413">
    <property type="entry name" value="lambda repressor-like DNA-binding domains"/>
    <property type="match status" value="1"/>
</dbReference>
<gene>
    <name evidence="6" type="ORF">EXU48_09845</name>
</gene>
<keyword evidence="2" id="KW-0238">DNA-binding</keyword>
<dbReference type="SMART" id="SM00354">
    <property type="entry name" value="HTH_LACI"/>
    <property type="match status" value="1"/>
</dbReference>
<organism evidence="6 7">
    <name type="scientific">Occultella glacieicola</name>
    <dbReference type="NCBI Taxonomy" id="2518684"/>
    <lineage>
        <taxon>Bacteria</taxon>
        <taxon>Bacillati</taxon>
        <taxon>Actinomycetota</taxon>
        <taxon>Actinomycetes</taxon>
        <taxon>Micrococcales</taxon>
        <taxon>Ruaniaceae</taxon>
        <taxon>Occultella</taxon>
    </lineage>
</organism>
<dbReference type="Gene3D" id="3.40.50.2300">
    <property type="match status" value="2"/>
</dbReference>
<evidence type="ECO:0000313" key="6">
    <source>
        <dbReference type="EMBL" id="TDE95058.1"/>
    </source>
</evidence>
<keyword evidence="1" id="KW-0805">Transcription regulation</keyword>
<dbReference type="InterPro" id="IPR010982">
    <property type="entry name" value="Lambda_DNA-bd_dom_sf"/>
</dbReference>
<accession>A0ABY2E4V9</accession>
<dbReference type="InterPro" id="IPR046335">
    <property type="entry name" value="LacI/GalR-like_sensor"/>
</dbReference>
<feature type="region of interest" description="Disordered" evidence="4">
    <location>
        <begin position="347"/>
        <end position="368"/>
    </location>
</feature>
<dbReference type="Pfam" id="PF13377">
    <property type="entry name" value="Peripla_BP_3"/>
    <property type="match status" value="1"/>
</dbReference>
<keyword evidence="3" id="KW-0804">Transcription</keyword>
<proteinExistence type="predicted"/>
<dbReference type="PROSITE" id="PS00356">
    <property type="entry name" value="HTH_LACI_1"/>
    <property type="match status" value="1"/>
</dbReference>
<evidence type="ECO:0000256" key="4">
    <source>
        <dbReference type="SAM" id="MobiDB-lite"/>
    </source>
</evidence>
<evidence type="ECO:0000256" key="2">
    <source>
        <dbReference type="ARBA" id="ARBA00023125"/>
    </source>
</evidence>
<keyword evidence="7" id="KW-1185">Reference proteome</keyword>
<name>A0ABY2E4V9_9MICO</name>
<dbReference type="EMBL" id="SMNA01000004">
    <property type="protein sequence ID" value="TDE95058.1"/>
    <property type="molecule type" value="Genomic_DNA"/>
</dbReference>
<dbReference type="PANTHER" id="PTHR30146:SF109">
    <property type="entry name" value="HTH-TYPE TRANSCRIPTIONAL REGULATOR GALS"/>
    <property type="match status" value="1"/>
</dbReference>
<feature type="compositionally biased region" description="Basic and acidic residues" evidence="4">
    <location>
        <begin position="347"/>
        <end position="357"/>
    </location>
</feature>
<reference evidence="6 7" key="1">
    <citation type="submission" date="2019-03" db="EMBL/GenBank/DDBJ databases">
        <title>Genomic features of bacteria from cold environments.</title>
        <authorList>
            <person name="Shen L."/>
        </authorList>
    </citation>
    <scope>NUCLEOTIDE SEQUENCE [LARGE SCALE GENOMIC DNA]</scope>
    <source>
        <strain evidence="7">T3246-1</strain>
    </source>
</reference>
<dbReference type="SUPFAM" id="SSF53822">
    <property type="entry name" value="Periplasmic binding protein-like I"/>
    <property type="match status" value="1"/>
</dbReference>
<evidence type="ECO:0000313" key="7">
    <source>
        <dbReference type="Proteomes" id="UP000504882"/>
    </source>
</evidence>
<evidence type="ECO:0000256" key="3">
    <source>
        <dbReference type="ARBA" id="ARBA00023163"/>
    </source>
</evidence>
<sequence length="401" mass="42378">MVLGGPDAGLSLGRAPLASALGRPRSTCHDGDMPATMRDVAKLAGVSVKTVSNVVADTYPYIRPETRARVEAAMEELGYRLNVTARKLRTNRTNLIGLALPELRLPYFAELADEVIRKAAEVGLKVIVEQVEASEHVAVESLVGSHTHLVDGAIVAPVGHGDVLSRSTPPGFPVVVLGDHRIRDDVDQVFLANARGAELVVEHLVSRGARRIVALGADRGTSVGTAGERTRGYLSTLARHEIEPDDQLIRPTDGWSKADGAAAVRDLAAEGVEFDAVFGFNDTLALGALAELLRSGRRVPDDVQVMGFDDIEDAQYSVPALSTVAVDRAQLAELAVSILVRRLRTEDGGAGPARDEGGDGAPRLDGVASVGEGVRAGEAAESAARDAIEVPPRLVLRDSTR</sequence>
<dbReference type="CDD" id="cd06267">
    <property type="entry name" value="PBP1_LacI_sugar_binding-like"/>
    <property type="match status" value="1"/>
</dbReference>
<dbReference type="CDD" id="cd01392">
    <property type="entry name" value="HTH_LacI"/>
    <property type="match status" value="1"/>
</dbReference>
<dbReference type="Proteomes" id="UP000504882">
    <property type="component" value="Unassembled WGS sequence"/>
</dbReference>
<dbReference type="PROSITE" id="PS50932">
    <property type="entry name" value="HTH_LACI_2"/>
    <property type="match status" value="1"/>
</dbReference>
<feature type="domain" description="HTH lacI-type" evidence="5">
    <location>
        <begin position="35"/>
        <end position="90"/>
    </location>
</feature>
<dbReference type="Pfam" id="PF00356">
    <property type="entry name" value="LacI"/>
    <property type="match status" value="1"/>
</dbReference>
<protein>
    <submittedName>
        <fullName evidence="6">LacI family transcriptional regulator</fullName>
    </submittedName>
</protein>